<dbReference type="PANTHER" id="PTHR28309:SF1">
    <property type="entry name" value="REQUIRED FOR EXCISION 1-B DOMAIN-CONTAINING PROTEIN"/>
    <property type="match status" value="1"/>
</dbReference>
<dbReference type="OrthoDB" id="545873at2759"/>
<reference evidence="3 4" key="1">
    <citation type="journal article" date="2013" name="BMC Genomics">
        <title>Reconstruction of the lipid metabolism for the microalga Monoraphidium neglectum from its genome sequence reveals characteristics suitable for biofuel production.</title>
        <authorList>
            <person name="Bogen C."/>
            <person name="Al-Dilaimi A."/>
            <person name="Albersmeier A."/>
            <person name="Wichmann J."/>
            <person name="Grundmann M."/>
            <person name="Rupp O."/>
            <person name="Lauersen K.J."/>
            <person name="Blifernez-Klassen O."/>
            <person name="Kalinowski J."/>
            <person name="Goesmann A."/>
            <person name="Mussgnug J.H."/>
            <person name="Kruse O."/>
        </authorList>
    </citation>
    <scope>NUCLEOTIDE SEQUENCE [LARGE SCALE GENOMIC DNA]</scope>
    <source>
        <strain evidence="3 4">SAG 48.87</strain>
    </source>
</reference>
<sequence>MAPAGPEPLPLLSEFLAAQERRAQLYGSFQAAFRGFLRDRDEGRYKRSIQEVTLEFGAVSQQVRALEAALAAPRGGGGAGRPDLAALLRRVQNAEADKLRLTVSWQALRDASTPQALAAAGGAPRRGGGPEGPGEALARQLQGIAVEAAAGAGGGACCGAHGGHAHAHENGAPVAPAAGGADAAKSHAGDQEPAVHAPAPAAGAAAGDEGCAAAPSGGGGGTGPGGVLYGADGIAAPLAADVAAATREAARGLDGAIEEINAALEEVREAADDLRRGGVGDEVMA</sequence>
<dbReference type="EMBL" id="KK101737">
    <property type="protein sequence ID" value="KIY99813.1"/>
    <property type="molecule type" value="Genomic_DNA"/>
</dbReference>
<keyword evidence="4" id="KW-1185">Reference proteome</keyword>
<dbReference type="InterPro" id="IPR039491">
    <property type="entry name" value="REX1-B"/>
</dbReference>
<feature type="compositionally biased region" description="Low complexity" evidence="2">
    <location>
        <begin position="194"/>
        <end position="211"/>
    </location>
</feature>
<feature type="coiled-coil region" evidence="1">
    <location>
        <begin position="250"/>
        <end position="277"/>
    </location>
</feature>
<organism evidence="3 4">
    <name type="scientific">Monoraphidium neglectum</name>
    <dbReference type="NCBI Taxonomy" id="145388"/>
    <lineage>
        <taxon>Eukaryota</taxon>
        <taxon>Viridiplantae</taxon>
        <taxon>Chlorophyta</taxon>
        <taxon>core chlorophytes</taxon>
        <taxon>Chlorophyceae</taxon>
        <taxon>CS clade</taxon>
        <taxon>Sphaeropleales</taxon>
        <taxon>Selenastraceae</taxon>
        <taxon>Monoraphidium</taxon>
    </lineage>
</organism>
<accession>A0A0D2KX07</accession>
<feature type="region of interest" description="Disordered" evidence="2">
    <location>
        <begin position="169"/>
        <end position="211"/>
    </location>
</feature>
<dbReference type="Proteomes" id="UP000054498">
    <property type="component" value="Unassembled WGS sequence"/>
</dbReference>
<feature type="region of interest" description="Disordered" evidence="2">
    <location>
        <begin position="116"/>
        <end position="135"/>
    </location>
</feature>
<evidence type="ECO:0000313" key="3">
    <source>
        <dbReference type="EMBL" id="KIY99813.1"/>
    </source>
</evidence>
<dbReference type="GeneID" id="25741024"/>
<protein>
    <submittedName>
        <fullName evidence="3">Uncharacterized protein</fullName>
    </submittedName>
</protein>
<feature type="compositionally biased region" description="Low complexity" evidence="2">
    <location>
        <begin position="171"/>
        <end position="183"/>
    </location>
</feature>
<keyword evidence="1" id="KW-0175">Coiled coil</keyword>
<dbReference type="PANTHER" id="PTHR28309">
    <property type="entry name" value="REQUIRED FOR EXCISION 1-B DOMAIN-CONTAINING PROTEIN"/>
    <property type="match status" value="1"/>
</dbReference>
<evidence type="ECO:0000313" key="4">
    <source>
        <dbReference type="Proteomes" id="UP000054498"/>
    </source>
</evidence>
<proteinExistence type="predicted"/>
<dbReference type="Pfam" id="PF14966">
    <property type="entry name" value="DNA_repr_REX1B"/>
    <property type="match status" value="1"/>
</dbReference>
<gene>
    <name evidence="3" type="ORF">MNEG_8148</name>
</gene>
<name>A0A0D2KX07_9CHLO</name>
<dbReference type="AlphaFoldDB" id="A0A0D2KX07"/>
<dbReference type="RefSeq" id="XP_013898833.1">
    <property type="nucleotide sequence ID" value="XM_014043379.1"/>
</dbReference>
<evidence type="ECO:0000256" key="1">
    <source>
        <dbReference type="SAM" id="Coils"/>
    </source>
</evidence>
<dbReference type="KEGG" id="mng:MNEG_8148"/>
<evidence type="ECO:0000256" key="2">
    <source>
        <dbReference type="SAM" id="MobiDB-lite"/>
    </source>
</evidence>